<keyword evidence="2" id="KW-0488">Methylation</keyword>
<comment type="similarity">
    <text evidence="3">Belongs to the methyl-accepting chemotaxis (MCP) protein family.</text>
</comment>
<sequence length="560" mass="59603">MRLRDQSVGSRLALGFGVVLALLVALAVLSMVRMRSVDSSLNMINGINSVKQRYAINFRGSVHDRSIALRDVVLQNSPAEVAKAVQHIEALARDYAESARPLDQLFAREVVLPEEKSALAKIKESETRTMPLIQRVIALKQSGKIQEATDLLLSQAAPALVTWLADINRMIDLEEKLNRTIAMHAQEVSGHFELEMAALSLFAVVLGVCVAAWFVRGLLRQLGGEPRDATEIANRIAQGDLSVQVRVKDNDRTSLLFAVKSMRDNLSGIVGQVRAGTDTVAAAAAQIAAGSQDLSSRTAQQSASLESTVSSIEQLTATVSQNSDHAREANTLAMSASEIATRGGAVVGQVIDTMASISESARKIVDITGIIDSIAFQTNILALNAAVEAARAGEQGRGFAVVASEVRALAQRSAAAAKEIKALIDDSAQKVRSGSELATQAGVTMEEVVTSVQHVTSLVGEITGASVEQAQGIEQVNRTIMQMDTVTQQNAQLVEQGSSAAAALQEQASTLSQLVSVFQLQATAMRLQESADASRSVAMHNAPRSQASHPVAWQHEAHQA</sequence>
<dbReference type="PROSITE" id="PS50111">
    <property type="entry name" value="CHEMOTAXIS_TRANSDUC_2"/>
    <property type="match status" value="1"/>
</dbReference>
<dbReference type="PANTHER" id="PTHR43531:SF14">
    <property type="entry name" value="METHYL-ACCEPTING CHEMOTAXIS PROTEIN I-RELATED"/>
    <property type="match status" value="1"/>
</dbReference>
<dbReference type="GO" id="GO:0005886">
    <property type="term" value="C:plasma membrane"/>
    <property type="evidence" value="ECO:0007669"/>
    <property type="project" value="TreeGrafter"/>
</dbReference>
<reference evidence="8 9" key="1">
    <citation type="submission" date="2017-05" db="EMBL/GenBank/DDBJ databases">
        <title>Complete and WGS of Bordetella genogroups.</title>
        <authorList>
            <person name="Spilker T."/>
            <person name="LiPuma J."/>
        </authorList>
    </citation>
    <scope>NUCLEOTIDE SEQUENCE [LARGE SCALE GENOMIC DNA]</scope>
    <source>
        <strain evidence="8 9">AU19157</strain>
    </source>
</reference>
<protein>
    <submittedName>
        <fullName evidence="8">Methyl-accepting chemotaxis protein</fullName>
    </submittedName>
</protein>
<feature type="domain" description="Methyl-accepting transducer" evidence="7">
    <location>
        <begin position="276"/>
        <end position="505"/>
    </location>
</feature>
<dbReference type="SMART" id="SM00283">
    <property type="entry name" value="MA"/>
    <property type="match status" value="1"/>
</dbReference>
<proteinExistence type="inferred from homology"/>
<keyword evidence="6" id="KW-0812">Transmembrane</keyword>
<dbReference type="SUPFAM" id="SSF58104">
    <property type="entry name" value="Methyl-accepting chemotaxis protein (MCP) signaling domain"/>
    <property type="match status" value="1"/>
</dbReference>
<dbReference type="InterPro" id="IPR051310">
    <property type="entry name" value="MCP_chemotaxis"/>
</dbReference>
<dbReference type="KEGG" id="bgv:CAL12_22020"/>
<evidence type="ECO:0000256" key="5">
    <source>
        <dbReference type="SAM" id="MobiDB-lite"/>
    </source>
</evidence>
<dbReference type="EMBL" id="CP021108">
    <property type="protein sequence ID" value="ARP83230.1"/>
    <property type="molecule type" value="Genomic_DNA"/>
</dbReference>
<dbReference type="CDD" id="cd19411">
    <property type="entry name" value="MCP2201-like_sensor"/>
    <property type="match status" value="1"/>
</dbReference>
<dbReference type="InterPro" id="IPR047347">
    <property type="entry name" value="YvaQ-like_sensor"/>
</dbReference>
<evidence type="ECO:0000256" key="1">
    <source>
        <dbReference type="ARBA" id="ARBA00004370"/>
    </source>
</evidence>
<evidence type="ECO:0000313" key="9">
    <source>
        <dbReference type="Proteomes" id="UP000194151"/>
    </source>
</evidence>
<evidence type="ECO:0000256" key="2">
    <source>
        <dbReference type="ARBA" id="ARBA00022481"/>
    </source>
</evidence>
<keyword evidence="6" id="KW-0472">Membrane</keyword>
<dbReference type="GO" id="GO:0007165">
    <property type="term" value="P:signal transduction"/>
    <property type="evidence" value="ECO:0007669"/>
    <property type="project" value="UniProtKB-KW"/>
</dbReference>
<evidence type="ECO:0000256" key="6">
    <source>
        <dbReference type="SAM" id="Phobius"/>
    </source>
</evidence>
<dbReference type="PANTHER" id="PTHR43531">
    <property type="entry name" value="PROTEIN ICFG"/>
    <property type="match status" value="1"/>
</dbReference>
<dbReference type="STRING" id="1416806.CAL12_22020"/>
<comment type="subcellular location">
    <subcellularLocation>
        <location evidence="1">Membrane</location>
    </subcellularLocation>
</comment>
<feature type="region of interest" description="Disordered" evidence="5">
    <location>
        <begin position="534"/>
        <end position="560"/>
    </location>
</feature>
<dbReference type="PRINTS" id="PR00260">
    <property type="entry name" value="CHEMTRNSDUCR"/>
</dbReference>
<keyword evidence="6" id="KW-1133">Transmembrane helix</keyword>
<dbReference type="AlphaFoldDB" id="A0A1W6YQ57"/>
<dbReference type="GO" id="GO:0004888">
    <property type="term" value="F:transmembrane signaling receptor activity"/>
    <property type="evidence" value="ECO:0007669"/>
    <property type="project" value="InterPro"/>
</dbReference>
<dbReference type="InterPro" id="IPR004089">
    <property type="entry name" value="MCPsignal_dom"/>
</dbReference>
<keyword evidence="4" id="KW-0807">Transducer</keyword>
<name>A0A1W6YQ57_9BORD</name>
<dbReference type="GO" id="GO:0006935">
    <property type="term" value="P:chemotaxis"/>
    <property type="evidence" value="ECO:0007669"/>
    <property type="project" value="InterPro"/>
</dbReference>
<evidence type="ECO:0000256" key="4">
    <source>
        <dbReference type="PROSITE-ProRule" id="PRU00284"/>
    </source>
</evidence>
<evidence type="ECO:0000313" key="8">
    <source>
        <dbReference type="EMBL" id="ARP83230.1"/>
    </source>
</evidence>
<dbReference type="Pfam" id="PF12729">
    <property type="entry name" value="4HB_MCP_1"/>
    <property type="match status" value="1"/>
</dbReference>
<evidence type="ECO:0000256" key="3">
    <source>
        <dbReference type="ARBA" id="ARBA00029447"/>
    </source>
</evidence>
<keyword evidence="9" id="KW-1185">Reference proteome</keyword>
<feature type="transmembrane region" description="Helical" evidence="6">
    <location>
        <begin position="12"/>
        <end position="32"/>
    </location>
</feature>
<evidence type="ECO:0000259" key="7">
    <source>
        <dbReference type="PROSITE" id="PS50111"/>
    </source>
</evidence>
<dbReference type="Gene3D" id="1.10.287.950">
    <property type="entry name" value="Methyl-accepting chemotaxis protein"/>
    <property type="match status" value="1"/>
</dbReference>
<dbReference type="Proteomes" id="UP000194151">
    <property type="component" value="Chromosome"/>
</dbReference>
<dbReference type="Pfam" id="PF00015">
    <property type="entry name" value="MCPsignal"/>
    <property type="match status" value="1"/>
</dbReference>
<organism evidence="8 9">
    <name type="scientific">Bordetella genomosp. 8</name>
    <dbReference type="NCBI Taxonomy" id="1416806"/>
    <lineage>
        <taxon>Bacteria</taxon>
        <taxon>Pseudomonadati</taxon>
        <taxon>Pseudomonadota</taxon>
        <taxon>Betaproteobacteria</taxon>
        <taxon>Burkholderiales</taxon>
        <taxon>Alcaligenaceae</taxon>
        <taxon>Bordetella</taxon>
    </lineage>
</organism>
<gene>
    <name evidence="8" type="ORF">CAL12_22020</name>
</gene>
<accession>A0A1W6YQ57</accession>
<dbReference type="OrthoDB" id="9806477at2"/>
<dbReference type="FunFam" id="1.10.287.950:FF:000001">
    <property type="entry name" value="Methyl-accepting chemotaxis sensory transducer"/>
    <property type="match status" value="1"/>
</dbReference>
<dbReference type="InterPro" id="IPR004090">
    <property type="entry name" value="Chemotax_Me-accpt_rcpt"/>
</dbReference>
<dbReference type="InterPro" id="IPR024478">
    <property type="entry name" value="HlyB_4HB_MCP"/>
</dbReference>